<evidence type="ECO:0000313" key="2">
    <source>
        <dbReference type="EMBL" id="MCI29082.1"/>
    </source>
</evidence>
<dbReference type="AlphaFoldDB" id="A0A392QYZ0"/>
<evidence type="ECO:0000256" key="1">
    <source>
        <dbReference type="SAM" id="MobiDB-lite"/>
    </source>
</evidence>
<feature type="compositionally biased region" description="Basic residues" evidence="1">
    <location>
        <begin position="1"/>
        <end position="25"/>
    </location>
</feature>
<feature type="compositionally biased region" description="Basic and acidic residues" evidence="1">
    <location>
        <begin position="27"/>
        <end position="56"/>
    </location>
</feature>
<name>A0A392QYZ0_9FABA</name>
<dbReference type="EMBL" id="LXQA010170159">
    <property type="protein sequence ID" value="MCI29082.1"/>
    <property type="molecule type" value="Genomic_DNA"/>
</dbReference>
<feature type="region of interest" description="Disordered" evidence="1">
    <location>
        <begin position="1"/>
        <end position="56"/>
    </location>
</feature>
<protein>
    <submittedName>
        <fullName evidence="2">Uncharacterized protein</fullName>
    </submittedName>
</protein>
<organism evidence="2 3">
    <name type="scientific">Trifolium medium</name>
    <dbReference type="NCBI Taxonomy" id="97028"/>
    <lineage>
        <taxon>Eukaryota</taxon>
        <taxon>Viridiplantae</taxon>
        <taxon>Streptophyta</taxon>
        <taxon>Embryophyta</taxon>
        <taxon>Tracheophyta</taxon>
        <taxon>Spermatophyta</taxon>
        <taxon>Magnoliopsida</taxon>
        <taxon>eudicotyledons</taxon>
        <taxon>Gunneridae</taxon>
        <taxon>Pentapetalae</taxon>
        <taxon>rosids</taxon>
        <taxon>fabids</taxon>
        <taxon>Fabales</taxon>
        <taxon>Fabaceae</taxon>
        <taxon>Papilionoideae</taxon>
        <taxon>50 kb inversion clade</taxon>
        <taxon>NPAAA clade</taxon>
        <taxon>Hologalegina</taxon>
        <taxon>IRL clade</taxon>
        <taxon>Trifolieae</taxon>
        <taxon>Trifolium</taxon>
    </lineage>
</organism>
<reference evidence="2 3" key="1">
    <citation type="journal article" date="2018" name="Front. Plant Sci.">
        <title>Red Clover (Trifolium pratense) and Zigzag Clover (T. medium) - A Picture of Genomic Similarities and Differences.</title>
        <authorList>
            <person name="Dluhosova J."/>
            <person name="Istvanek J."/>
            <person name="Nedelnik J."/>
            <person name="Repkova J."/>
        </authorList>
    </citation>
    <scope>NUCLEOTIDE SEQUENCE [LARGE SCALE GENOMIC DNA]</scope>
    <source>
        <strain evidence="3">cv. 10/8</strain>
        <tissue evidence="2">Leaf</tissue>
    </source>
</reference>
<comment type="caution">
    <text evidence="2">The sequence shown here is derived from an EMBL/GenBank/DDBJ whole genome shotgun (WGS) entry which is preliminary data.</text>
</comment>
<feature type="compositionally biased region" description="Polar residues" evidence="1">
    <location>
        <begin position="95"/>
        <end position="104"/>
    </location>
</feature>
<feature type="region of interest" description="Disordered" evidence="1">
    <location>
        <begin position="69"/>
        <end position="126"/>
    </location>
</feature>
<accession>A0A392QYZ0</accession>
<evidence type="ECO:0000313" key="3">
    <source>
        <dbReference type="Proteomes" id="UP000265520"/>
    </source>
</evidence>
<keyword evidence="3" id="KW-1185">Reference proteome</keyword>
<proteinExistence type="predicted"/>
<feature type="non-terminal residue" evidence="2">
    <location>
        <position position="1"/>
    </location>
</feature>
<dbReference type="Proteomes" id="UP000265520">
    <property type="component" value="Unassembled WGS sequence"/>
</dbReference>
<sequence>RRTSQRLKIKARTGKALSKRGKAQRPAKTDKALFERDKALSPKSDKGTPKTRIKPDKLLMKLTKCRNISENKSTATGQLLPIKTSKALRHRKVPQRTSTATTKENLNHYKPSEGTPRQKRYDPTPS</sequence>